<dbReference type="EMBL" id="UINC01126622">
    <property type="protein sequence ID" value="SVD05219.1"/>
    <property type="molecule type" value="Genomic_DNA"/>
</dbReference>
<organism evidence="2">
    <name type="scientific">marine metagenome</name>
    <dbReference type="NCBI Taxonomy" id="408172"/>
    <lineage>
        <taxon>unclassified sequences</taxon>
        <taxon>metagenomes</taxon>
        <taxon>ecological metagenomes</taxon>
    </lineage>
</organism>
<reference evidence="2" key="1">
    <citation type="submission" date="2018-05" db="EMBL/GenBank/DDBJ databases">
        <authorList>
            <person name="Lanie J.A."/>
            <person name="Ng W.-L."/>
            <person name="Kazmierczak K.M."/>
            <person name="Andrzejewski T.M."/>
            <person name="Davidsen T.M."/>
            <person name="Wayne K.J."/>
            <person name="Tettelin H."/>
            <person name="Glass J.I."/>
            <person name="Rusch D."/>
            <person name="Podicherti R."/>
            <person name="Tsui H.-C.T."/>
            <person name="Winkler M.E."/>
        </authorList>
    </citation>
    <scope>NUCLEOTIDE SEQUENCE</scope>
</reference>
<feature type="region of interest" description="Disordered" evidence="1">
    <location>
        <begin position="1"/>
        <end position="21"/>
    </location>
</feature>
<sequence>GPTCCGGAWPRQPPSRRPGTTVLRSLLGPTGIPDWNATYSSCVSARKTGAQAHRV</sequence>
<feature type="non-terminal residue" evidence="2">
    <location>
        <position position="1"/>
    </location>
</feature>
<protein>
    <submittedName>
        <fullName evidence="2">Uncharacterized protein</fullName>
    </submittedName>
</protein>
<evidence type="ECO:0000313" key="2">
    <source>
        <dbReference type="EMBL" id="SVD05219.1"/>
    </source>
</evidence>
<dbReference type="AlphaFoldDB" id="A0A382S5R5"/>
<feature type="non-terminal residue" evidence="2">
    <location>
        <position position="55"/>
    </location>
</feature>
<proteinExistence type="predicted"/>
<evidence type="ECO:0000256" key="1">
    <source>
        <dbReference type="SAM" id="MobiDB-lite"/>
    </source>
</evidence>
<gene>
    <name evidence="2" type="ORF">METZ01_LOCUS358073</name>
</gene>
<accession>A0A382S5R5</accession>
<name>A0A382S5R5_9ZZZZ</name>